<name>A0A0G4FS50_9ALVE</name>
<keyword evidence="4" id="KW-0833">Ubl conjugation pathway</keyword>
<keyword evidence="6" id="KW-0788">Thiol protease</keyword>
<dbReference type="GO" id="GO:0004843">
    <property type="term" value="F:cysteine-type deubiquitinase activity"/>
    <property type="evidence" value="ECO:0007669"/>
    <property type="project" value="UniProtKB-EC"/>
</dbReference>
<evidence type="ECO:0000256" key="2">
    <source>
        <dbReference type="ARBA" id="ARBA00012759"/>
    </source>
</evidence>
<accession>A0A0G4FS50</accession>
<evidence type="ECO:0000256" key="5">
    <source>
        <dbReference type="ARBA" id="ARBA00022801"/>
    </source>
</evidence>
<evidence type="ECO:0000313" key="8">
    <source>
        <dbReference type="EMBL" id="CEM17515.1"/>
    </source>
</evidence>
<evidence type="ECO:0000256" key="1">
    <source>
        <dbReference type="ARBA" id="ARBA00000707"/>
    </source>
</evidence>
<reference evidence="8" key="1">
    <citation type="submission" date="2014-11" db="EMBL/GenBank/DDBJ databases">
        <authorList>
            <person name="Otto D Thomas"/>
            <person name="Naeem Raeece"/>
        </authorList>
    </citation>
    <scope>NUCLEOTIDE SEQUENCE</scope>
</reference>
<evidence type="ECO:0000256" key="3">
    <source>
        <dbReference type="ARBA" id="ARBA00022670"/>
    </source>
</evidence>
<dbReference type="AlphaFoldDB" id="A0A0G4FS50"/>
<proteinExistence type="predicted"/>
<keyword evidence="5" id="KW-0378">Hydrolase</keyword>
<dbReference type="EC" id="3.4.19.12" evidence="2"/>
<sequence length="917" mass="102970">MAVPFAGKDTPKERDEFGHVHLHYYHEGLTVEAFRETIEVLKEDDRAKLTGRAKDLWPEIVKDVPLDVLPESMRRFEGLDLSDIGFVGRVLYTKLRRSMRVIDLWLSVKVFPKECRQYKWKLSSTAWDICKPTGENEEWQTVGFSGTVDSHWLLPLYVQLRSLPQLGGTNGAMLFRLMRPENDGPHKCMEAGIDDFRLVASLVSEEYPVPFVEGEREAGSNIQRAPCRVLIDAGALVKEKEHRLFAKHWLNASEDPEVDAAVYFGADDRPHVLDREGGTTLLALSPFVKRLGRCLVYMDEIHCRGQDLKFPPGTRACVTVDRTMTKDKLVQSAMRLRQLGNGQAVTFWANHAAGLELRKRALEERGRDLGKWRSGNTQQLCLIVLMHILRQTCEAAVEKLRRGAPLFAQAAELHFRQLYRFLEREKDARTVKELYGGSREICTLASKYGREGSAFSLPDTESSASAGSVDLMEKLREWCDTYGADARVVRSGADEEQEKEVEVEIEVEKEAEVERERELPPPFRPKEPEVHEEIQRLLLYGTLPPSVHGEDSSLQSHPSTVSPDSAFVSPPSLFRYSPSVRPKLIESAAIGLSPRLLVSREMLDVTDRACVRSLEKRDERNNLLLRPDCYLAVVFEETFSVSSSSAPSPVPLTMSSLFGSLFNRKATAVESEKSARVRAVAVLTSFEAAWAFEQLPRVVTDGSGVSVEPEEENDESGARDSWSWIDGQTDRAGNGRFGSSLSVSLRPFAPRLRPVRSTLFWNDSLAAGAPLPKCLRKGGDQMADLAGLVDQVGVLMGSLYLELFVEQDRLCDFLGIFPLPRTPHEQEAVDRLMLTSDDSELAEGRSASRESVDCFFPPPESPMRNLRPLCRFREDPSTFVLEAVRARGRGAETNSVTGASHLTQLLHRQRRVESLED</sequence>
<dbReference type="PANTHER" id="PTHR13367:SF33">
    <property type="entry name" value="P-LOOP CONTAINING NUCLEOSIDE TRIPHOSPHATE HYDROLASE PROTEIN"/>
    <property type="match status" value="1"/>
</dbReference>
<dbReference type="EMBL" id="CDMZ01000592">
    <property type="protein sequence ID" value="CEM17515.1"/>
    <property type="molecule type" value="Genomic_DNA"/>
</dbReference>
<evidence type="ECO:0000256" key="7">
    <source>
        <dbReference type="SAM" id="MobiDB-lite"/>
    </source>
</evidence>
<feature type="region of interest" description="Disordered" evidence="7">
    <location>
        <begin position="702"/>
        <end position="725"/>
    </location>
</feature>
<dbReference type="InterPro" id="IPR051346">
    <property type="entry name" value="OTU_Deubiquitinase"/>
</dbReference>
<dbReference type="PANTHER" id="PTHR13367">
    <property type="entry name" value="UBIQUITIN THIOESTERASE"/>
    <property type="match status" value="1"/>
</dbReference>
<gene>
    <name evidence="8" type="ORF">Cvel_18511</name>
</gene>
<evidence type="ECO:0000256" key="6">
    <source>
        <dbReference type="ARBA" id="ARBA00022807"/>
    </source>
</evidence>
<keyword evidence="3" id="KW-0645">Protease</keyword>
<dbReference type="VEuPathDB" id="CryptoDB:Cvel_18511"/>
<comment type="catalytic activity">
    <reaction evidence="1">
        <text>Thiol-dependent hydrolysis of ester, thioester, amide, peptide and isopeptide bonds formed by the C-terminal Gly of ubiquitin (a 76-residue protein attached to proteins as an intracellular targeting signal).</text>
        <dbReference type="EC" id="3.4.19.12"/>
    </reaction>
</comment>
<organism evidence="8">
    <name type="scientific">Chromera velia CCMP2878</name>
    <dbReference type="NCBI Taxonomy" id="1169474"/>
    <lineage>
        <taxon>Eukaryota</taxon>
        <taxon>Sar</taxon>
        <taxon>Alveolata</taxon>
        <taxon>Colpodellida</taxon>
        <taxon>Chromeraceae</taxon>
        <taxon>Chromera</taxon>
    </lineage>
</organism>
<evidence type="ECO:0000256" key="4">
    <source>
        <dbReference type="ARBA" id="ARBA00022786"/>
    </source>
</evidence>
<dbReference type="GO" id="GO:0006508">
    <property type="term" value="P:proteolysis"/>
    <property type="evidence" value="ECO:0007669"/>
    <property type="project" value="UniProtKB-KW"/>
</dbReference>
<protein>
    <recommendedName>
        <fullName evidence="2">ubiquitinyl hydrolase 1</fullName>
        <ecNumber evidence="2">3.4.19.12</ecNumber>
    </recommendedName>
</protein>